<evidence type="ECO:0000256" key="1">
    <source>
        <dbReference type="ARBA" id="ARBA00023002"/>
    </source>
</evidence>
<dbReference type="InterPro" id="IPR036661">
    <property type="entry name" value="Luciferase-like_sf"/>
</dbReference>
<dbReference type="RefSeq" id="WP_044517260.1">
    <property type="nucleotide sequence ID" value="NZ_HG322951.1"/>
</dbReference>
<dbReference type="InterPro" id="IPR050564">
    <property type="entry name" value="F420-G6PD/mer"/>
</dbReference>
<dbReference type="SUPFAM" id="SSF51679">
    <property type="entry name" value="Bacterial luciferase-like"/>
    <property type="match status" value="1"/>
</dbReference>
<comment type="caution">
    <text evidence="3">The sequence shown here is derived from an EMBL/GenBank/DDBJ whole genome shotgun (WGS) entry which is preliminary data.</text>
</comment>
<name>A0A7X6MQV6_9MYCO</name>
<dbReference type="PANTHER" id="PTHR43244">
    <property type="match status" value="1"/>
</dbReference>
<accession>A0A7X6MQV6</accession>
<dbReference type="EMBL" id="JAAXPJ010000003">
    <property type="protein sequence ID" value="NKZ11382.1"/>
    <property type="molecule type" value="Genomic_DNA"/>
</dbReference>
<dbReference type="PANTHER" id="PTHR43244:SF1">
    <property type="entry name" value="5,10-METHYLENETETRAHYDROMETHANOPTERIN REDUCTASE"/>
    <property type="match status" value="1"/>
</dbReference>
<reference evidence="3 4" key="1">
    <citation type="submission" date="2020-04" db="EMBL/GenBank/DDBJ databases">
        <title>MicrobeNet Type strains.</title>
        <authorList>
            <person name="Nicholson A.C."/>
        </authorList>
    </citation>
    <scope>NUCLEOTIDE SEQUENCE [LARGE SCALE GENOMIC DNA]</scope>
    <source>
        <strain evidence="3 4">ATCC 700731</strain>
    </source>
</reference>
<proteinExistence type="predicted"/>
<evidence type="ECO:0000313" key="4">
    <source>
        <dbReference type="Proteomes" id="UP000518188"/>
    </source>
</evidence>
<dbReference type="InterPro" id="IPR011251">
    <property type="entry name" value="Luciferase-like_dom"/>
</dbReference>
<gene>
    <name evidence="3" type="ORF">HGA11_10365</name>
</gene>
<dbReference type="Gene3D" id="3.20.20.30">
    <property type="entry name" value="Luciferase-like domain"/>
    <property type="match status" value="1"/>
</dbReference>
<dbReference type="Pfam" id="PF00296">
    <property type="entry name" value="Bac_luciferase"/>
    <property type="match status" value="1"/>
</dbReference>
<dbReference type="NCBIfam" id="TIGR03857">
    <property type="entry name" value="F420_MSMEG_2249"/>
    <property type="match status" value="1"/>
</dbReference>
<feature type="domain" description="Luciferase-like" evidence="2">
    <location>
        <begin position="24"/>
        <end position="320"/>
    </location>
</feature>
<dbReference type="InterPro" id="IPR022378">
    <property type="entry name" value="F420_OxRdatse_MSMEG2249_pred"/>
</dbReference>
<dbReference type="Proteomes" id="UP000518188">
    <property type="component" value="Unassembled WGS sequence"/>
</dbReference>
<dbReference type="GO" id="GO:0016705">
    <property type="term" value="F:oxidoreductase activity, acting on paired donors, with incorporation or reduction of molecular oxygen"/>
    <property type="evidence" value="ECO:0007669"/>
    <property type="project" value="InterPro"/>
</dbReference>
<evidence type="ECO:0000313" key="3">
    <source>
        <dbReference type="EMBL" id="NKZ11382.1"/>
    </source>
</evidence>
<sequence length="348" mass="37827">MTDNAARPHFPELGFYALGGQPTSARVGLDEVREAEELGLGTAFISERFNLKEIGALCGAAGAVTERIIVHCAATNHNTRHPMITAGMARTIQSLSDGRFVLGLARGVKLMQDIYGIPHITTAQMEDFVGIMRRLFRGETILGHEGPCGSWPVLQLDSTLNGYLPMSLVALGPRSQELGGRCFDEVILHTFFTDQATERCVRTIKDSAERAGRDPGQVKVWSCFATIGDHIPEPLRLKKSVGRLATYLQGYGDLMVEINDWDPAVLKRFREDPVVLSVPGSIDGLASTAQLEHIATLFPDEWLAPSASGTPEQCAAAVRRQLDIGCDGVIMHGATPHELAPIVKAYQQ</sequence>
<keyword evidence="1" id="KW-0560">Oxidoreductase</keyword>
<organism evidence="3 4">
    <name type="scientific">Mycolicibacterium septicum DSM 44393</name>
    <dbReference type="NCBI Taxonomy" id="1341646"/>
    <lineage>
        <taxon>Bacteria</taxon>
        <taxon>Bacillati</taxon>
        <taxon>Actinomycetota</taxon>
        <taxon>Actinomycetes</taxon>
        <taxon>Mycobacteriales</taxon>
        <taxon>Mycobacteriaceae</taxon>
        <taxon>Mycolicibacterium</taxon>
    </lineage>
</organism>
<evidence type="ECO:0000259" key="2">
    <source>
        <dbReference type="Pfam" id="PF00296"/>
    </source>
</evidence>
<protein>
    <submittedName>
        <fullName evidence="3">TIGR03857 family LLM class F420-dependent oxidoreductase</fullName>
    </submittedName>
</protein>
<dbReference type="AlphaFoldDB" id="A0A7X6MQV6"/>